<proteinExistence type="predicted"/>
<feature type="transmembrane region" description="Helical" evidence="1">
    <location>
        <begin position="30"/>
        <end position="51"/>
    </location>
</feature>
<keyword evidence="1" id="KW-0812">Transmembrane</keyword>
<evidence type="ECO:0000256" key="1">
    <source>
        <dbReference type="SAM" id="Phobius"/>
    </source>
</evidence>
<accession>A0A382EIW1</accession>
<organism evidence="2">
    <name type="scientific">marine metagenome</name>
    <dbReference type="NCBI Taxonomy" id="408172"/>
    <lineage>
        <taxon>unclassified sequences</taxon>
        <taxon>metagenomes</taxon>
        <taxon>ecological metagenomes</taxon>
    </lineage>
</organism>
<feature type="non-terminal residue" evidence="2">
    <location>
        <position position="399"/>
    </location>
</feature>
<keyword evidence="1" id="KW-0472">Membrane</keyword>
<reference evidence="2" key="1">
    <citation type="submission" date="2018-05" db="EMBL/GenBank/DDBJ databases">
        <authorList>
            <person name="Lanie J.A."/>
            <person name="Ng W.-L."/>
            <person name="Kazmierczak K.M."/>
            <person name="Andrzejewski T.M."/>
            <person name="Davidsen T.M."/>
            <person name="Wayne K.J."/>
            <person name="Tettelin H."/>
            <person name="Glass J.I."/>
            <person name="Rusch D."/>
            <person name="Podicherti R."/>
            <person name="Tsui H.-C.T."/>
            <person name="Winkler M.E."/>
        </authorList>
    </citation>
    <scope>NUCLEOTIDE SEQUENCE</scope>
</reference>
<gene>
    <name evidence="2" type="ORF">METZ01_LOCUS203474</name>
</gene>
<evidence type="ECO:0008006" key="3">
    <source>
        <dbReference type="Google" id="ProtNLM"/>
    </source>
</evidence>
<name>A0A382EIW1_9ZZZZ</name>
<evidence type="ECO:0000313" key="2">
    <source>
        <dbReference type="EMBL" id="SVB50620.1"/>
    </source>
</evidence>
<keyword evidence="1" id="KW-1133">Transmembrane helix</keyword>
<dbReference type="EMBL" id="UINC01044749">
    <property type="protein sequence ID" value="SVB50620.1"/>
    <property type="molecule type" value="Genomic_DNA"/>
</dbReference>
<dbReference type="AlphaFoldDB" id="A0A382EIW1"/>
<sequence length="399" mass="43564">MDVGGFVKMKIGSVDIATVLKSRKTRRTGLMIAFYAVLALLLYSIVASYLVESDPHLSAYDDDWDDLSAFRADLKGMGVDTTSMISSPVLLGEIENPEDTVFIVTGVEQDTISLPRFTGDVDVIQFSESEGYTTTEINAITEYVFSGGTLLVMDDFGYSAGLAENFELGYSGHQLYDEEAWARGLDYNYVWMNSSNPYDYTGTDTSGSHPCYSDADNDGIIDRLDSLPNSPVNGADTPSVSEAGLCAHHIETDSTGGQFWNFSTNYNVLLNTPSAFDKDAAESNSDNIYAWGRSTQDSYLDTNDDGQGDVGFEGGGIESDEQGPFTMAIKVCEKRDCAEDTGVPMGRAIFVSDGSALMNAIYDWEETNDGTYGDLNGKVMPNNDNRRWVLDIIAESLLM</sequence>
<protein>
    <recommendedName>
        <fullName evidence="3">DUF4350 domain-containing protein</fullName>
    </recommendedName>
</protein>